<proteinExistence type="predicted"/>
<gene>
    <name evidence="1" type="ORF">S01H4_35130</name>
</gene>
<feature type="non-terminal residue" evidence="1">
    <location>
        <position position="85"/>
    </location>
</feature>
<evidence type="ECO:0000313" key="1">
    <source>
        <dbReference type="EMBL" id="GAG76486.1"/>
    </source>
</evidence>
<dbReference type="SUPFAM" id="SSF53335">
    <property type="entry name" value="S-adenosyl-L-methionine-dependent methyltransferases"/>
    <property type="match status" value="1"/>
</dbReference>
<accession>X1BWG0</accession>
<name>X1BWG0_9ZZZZ</name>
<dbReference type="AlphaFoldDB" id="X1BWG0"/>
<reference evidence="1" key="1">
    <citation type="journal article" date="2014" name="Front. Microbiol.">
        <title>High frequency of phylogenetically diverse reductive dehalogenase-homologous genes in deep subseafloor sedimentary metagenomes.</title>
        <authorList>
            <person name="Kawai M."/>
            <person name="Futagami T."/>
            <person name="Toyoda A."/>
            <person name="Takaki Y."/>
            <person name="Nishi S."/>
            <person name="Hori S."/>
            <person name="Arai W."/>
            <person name="Tsubouchi T."/>
            <person name="Morono Y."/>
            <person name="Uchiyama I."/>
            <person name="Ito T."/>
            <person name="Fujiyama A."/>
            <person name="Inagaki F."/>
            <person name="Takami H."/>
        </authorList>
    </citation>
    <scope>NUCLEOTIDE SEQUENCE</scope>
    <source>
        <strain evidence="1">Expedition CK06-06</strain>
    </source>
</reference>
<dbReference type="EMBL" id="BART01018643">
    <property type="protein sequence ID" value="GAG76486.1"/>
    <property type="molecule type" value="Genomic_DNA"/>
</dbReference>
<protein>
    <recommendedName>
        <fullName evidence="2">DNA methylase N-4/N-6 domain-containing protein</fullName>
    </recommendedName>
</protein>
<sequence length="85" mass="9767">MKLDIIYNEDCMGERGMCILPDKSIDMILADIPYGITACKWDIIIPFEPLWGQYKRIIKDNAAIVLTASQPFSTDLINSNRKLFR</sequence>
<evidence type="ECO:0008006" key="2">
    <source>
        <dbReference type="Google" id="ProtNLM"/>
    </source>
</evidence>
<comment type="caution">
    <text evidence="1">The sequence shown here is derived from an EMBL/GenBank/DDBJ whole genome shotgun (WGS) entry which is preliminary data.</text>
</comment>
<dbReference type="InterPro" id="IPR029063">
    <property type="entry name" value="SAM-dependent_MTases_sf"/>
</dbReference>
<dbReference type="Gene3D" id="3.40.50.150">
    <property type="entry name" value="Vaccinia Virus protein VP39"/>
    <property type="match status" value="1"/>
</dbReference>
<organism evidence="1">
    <name type="scientific">marine sediment metagenome</name>
    <dbReference type="NCBI Taxonomy" id="412755"/>
    <lineage>
        <taxon>unclassified sequences</taxon>
        <taxon>metagenomes</taxon>
        <taxon>ecological metagenomes</taxon>
    </lineage>
</organism>